<dbReference type="InParanoid" id="A0A663E1Y7"/>
<evidence type="ECO:0000313" key="2">
    <source>
        <dbReference type="Ensembl" id="ENSACCP00020006208.1"/>
    </source>
</evidence>
<proteinExistence type="predicted"/>
<organism evidence="2 3">
    <name type="scientific">Aquila chrysaetos chrysaetos</name>
    <dbReference type="NCBI Taxonomy" id="223781"/>
    <lineage>
        <taxon>Eukaryota</taxon>
        <taxon>Metazoa</taxon>
        <taxon>Chordata</taxon>
        <taxon>Craniata</taxon>
        <taxon>Vertebrata</taxon>
        <taxon>Euteleostomi</taxon>
        <taxon>Archelosauria</taxon>
        <taxon>Archosauria</taxon>
        <taxon>Dinosauria</taxon>
        <taxon>Saurischia</taxon>
        <taxon>Theropoda</taxon>
        <taxon>Coelurosauria</taxon>
        <taxon>Aves</taxon>
        <taxon>Neognathae</taxon>
        <taxon>Neoaves</taxon>
        <taxon>Telluraves</taxon>
        <taxon>Accipitrimorphae</taxon>
        <taxon>Accipitriformes</taxon>
        <taxon>Accipitridae</taxon>
        <taxon>Accipitrinae</taxon>
        <taxon>Aquila</taxon>
    </lineage>
</organism>
<name>A0A663E1Y7_AQUCH</name>
<keyword evidence="3" id="KW-1185">Reference proteome</keyword>
<accession>A0A663E1Y7</accession>
<feature type="compositionally biased region" description="Polar residues" evidence="1">
    <location>
        <begin position="74"/>
        <end position="86"/>
    </location>
</feature>
<feature type="region of interest" description="Disordered" evidence="1">
    <location>
        <begin position="57"/>
        <end position="86"/>
    </location>
</feature>
<dbReference type="Ensembl" id="ENSACCT00020006475.1">
    <property type="protein sequence ID" value="ENSACCP00020006208.1"/>
    <property type="gene ID" value="ENSACCG00020004250.1"/>
</dbReference>
<evidence type="ECO:0000256" key="1">
    <source>
        <dbReference type="SAM" id="MobiDB-lite"/>
    </source>
</evidence>
<dbReference type="Proteomes" id="UP000472275">
    <property type="component" value="Chromosome 10"/>
</dbReference>
<reference evidence="2" key="1">
    <citation type="submission" date="2025-08" db="UniProtKB">
        <authorList>
            <consortium name="Ensembl"/>
        </authorList>
    </citation>
    <scope>IDENTIFICATION</scope>
</reference>
<evidence type="ECO:0000313" key="3">
    <source>
        <dbReference type="Proteomes" id="UP000472275"/>
    </source>
</evidence>
<reference evidence="2" key="2">
    <citation type="submission" date="2025-09" db="UniProtKB">
        <authorList>
            <consortium name="Ensembl"/>
        </authorList>
    </citation>
    <scope>IDENTIFICATION</scope>
</reference>
<dbReference type="AlphaFoldDB" id="A0A663E1Y7"/>
<sequence length="95" mass="10391">WPPASRLYIPGLQNVWSPHARSPTSRAQHPSFPHPGSLTSQISRILGLNTPGLLHLESQHPRCPTSHVPDMPGLQNSGSPTSRVSASWVSYIPRL</sequence>
<protein>
    <submittedName>
        <fullName evidence="2">Uncharacterized protein</fullName>
    </submittedName>
</protein>